<protein>
    <submittedName>
        <fullName evidence="2">Uncharacterized protein</fullName>
    </submittedName>
</protein>
<evidence type="ECO:0000256" key="1">
    <source>
        <dbReference type="SAM" id="Phobius"/>
    </source>
</evidence>
<keyword evidence="1" id="KW-1133">Transmembrane helix</keyword>
<feature type="transmembrane region" description="Helical" evidence="1">
    <location>
        <begin position="27"/>
        <end position="46"/>
    </location>
</feature>
<name>A0A316DCW7_9BACL</name>
<organism evidence="2 3">
    <name type="scientific">Tumebacillus permanentifrigoris</name>
    <dbReference type="NCBI Taxonomy" id="378543"/>
    <lineage>
        <taxon>Bacteria</taxon>
        <taxon>Bacillati</taxon>
        <taxon>Bacillota</taxon>
        <taxon>Bacilli</taxon>
        <taxon>Bacillales</taxon>
        <taxon>Alicyclobacillaceae</taxon>
        <taxon>Tumebacillus</taxon>
    </lineage>
</organism>
<proteinExistence type="predicted"/>
<sequence length="79" mass="9171">MTSWVFFYVTLTWGVEWTQGMKFTDVTFIWVLFIGPLVSFLLSALVNYNLPRIQSRKLLTGIVLAQWIVSLLIVLNTLF</sequence>
<gene>
    <name evidence="2" type="ORF">C7459_10362</name>
</gene>
<keyword evidence="3" id="KW-1185">Reference proteome</keyword>
<evidence type="ECO:0000313" key="2">
    <source>
        <dbReference type="EMBL" id="PWK15526.1"/>
    </source>
</evidence>
<keyword evidence="1" id="KW-0812">Transmembrane</keyword>
<evidence type="ECO:0000313" key="3">
    <source>
        <dbReference type="Proteomes" id="UP000245634"/>
    </source>
</evidence>
<reference evidence="2 3" key="1">
    <citation type="submission" date="2018-05" db="EMBL/GenBank/DDBJ databases">
        <title>Genomic Encyclopedia of Type Strains, Phase IV (KMG-IV): sequencing the most valuable type-strain genomes for metagenomic binning, comparative biology and taxonomic classification.</title>
        <authorList>
            <person name="Goeker M."/>
        </authorList>
    </citation>
    <scope>NUCLEOTIDE SEQUENCE [LARGE SCALE GENOMIC DNA]</scope>
    <source>
        <strain evidence="2 3">DSM 18773</strain>
    </source>
</reference>
<accession>A0A316DCW7</accession>
<comment type="caution">
    <text evidence="2">The sequence shown here is derived from an EMBL/GenBank/DDBJ whole genome shotgun (WGS) entry which is preliminary data.</text>
</comment>
<keyword evidence="1" id="KW-0472">Membrane</keyword>
<dbReference type="EMBL" id="QGGL01000003">
    <property type="protein sequence ID" value="PWK15526.1"/>
    <property type="molecule type" value="Genomic_DNA"/>
</dbReference>
<dbReference type="AlphaFoldDB" id="A0A316DCW7"/>
<feature type="transmembrane region" description="Helical" evidence="1">
    <location>
        <begin position="58"/>
        <end position="78"/>
    </location>
</feature>
<dbReference type="Proteomes" id="UP000245634">
    <property type="component" value="Unassembled WGS sequence"/>
</dbReference>